<dbReference type="InterPro" id="IPR057993">
    <property type="entry name" value="HD-Zip_IV_C"/>
</dbReference>
<dbReference type="OrthoDB" id="6159439at2759"/>
<proteinExistence type="predicted"/>
<dbReference type="EMBL" id="JACGCM010001009">
    <property type="protein sequence ID" value="KAF6162939.1"/>
    <property type="molecule type" value="Genomic_DNA"/>
</dbReference>
<name>A0A7J7N6T5_9MAGN</name>
<accession>A0A7J7N6T5</accession>
<dbReference type="Proteomes" id="UP000541444">
    <property type="component" value="Unassembled WGS sequence"/>
</dbReference>
<feature type="domain" description="HD-Zip IV C-terminal" evidence="1">
    <location>
        <begin position="2"/>
        <end position="134"/>
    </location>
</feature>
<dbReference type="PANTHER" id="PTHR45654:SF77">
    <property type="entry name" value="HOMEOBOX-LEUCINE ZIPPER PROTEIN MERISTEM L1"/>
    <property type="match status" value="1"/>
</dbReference>
<dbReference type="PANTHER" id="PTHR45654">
    <property type="entry name" value="HOMEOBOX-LEUCINE ZIPPER PROTEIN MERISTEM L1"/>
    <property type="match status" value="1"/>
</dbReference>
<evidence type="ECO:0000313" key="3">
    <source>
        <dbReference type="Proteomes" id="UP000541444"/>
    </source>
</evidence>
<dbReference type="AlphaFoldDB" id="A0A7J7N6T5"/>
<reference evidence="2 3" key="1">
    <citation type="journal article" date="2020" name="IScience">
        <title>Genome Sequencing of the Endangered Kingdonia uniflora (Circaeasteraceae, Ranunculales) Reveals Potential Mechanisms of Evolutionary Specialization.</title>
        <authorList>
            <person name="Sun Y."/>
            <person name="Deng T."/>
            <person name="Zhang A."/>
            <person name="Moore M.J."/>
            <person name="Landis J.B."/>
            <person name="Lin N."/>
            <person name="Zhang H."/>
            <person name="Zhang X."/>
            <person name="Huang J."/>
            <person name="Zhang X."/>
            <person name="Sun H."/>
            <person name="Wang H."/>
        </authorList>
    </citation>
    <scope>NUCLEOTIDE SEQUENCE [LARGE SCALE GENOMIC DNA]</scope>
    <source>
        <strain evidence="2">TB1705</strain>
        <tissue evidence="2">Leaf</tissue>
    </source>
</reference>
<organism evidence="2 3">
    <name type="scientific">Kingdonia uniflora</name>
    <dbReference type="NCBI Taxonomy" id="39325"/>
    <lineage>
        <taxon>Eukaryota</taxon>
        <taxon>Viridiplantae</taxon>
        <taxon>Streptophyta</taxon>
        <taxon>Embryophyta</taxon>
        <taxon>Tracheophyta</taxon>
        <taxon>Spermatophyta</taxon>
        <taxon>Magnoliopsida</taxon>
        <taxon>Ranunculales</taxon>
        <taxon>Circaeasteraceae</taxon>
        <taxon>Kingdonia</taxon>
    </lineage>
</organism>
<comment type="caution">
    <text evidence="2">The sequence shown here is derived from an EMBL/GenBank/DDBJ whole genome shotgun (WGS) entry which is preliminary data.</text>
</comment>
<evidence type="ECO:0000313" key="2">
    <source>
        <dbReference type="EMBL" id="KAF6162939.1"/>
    </source>
</evidence>
<dbReference type="Pfam" id="PF25797">
    <property type="entry name" value="PDF2_C"/>
    <property type="match status" value="1"/>
</dbReference>
<gene>
    <name evidence="2" type="ORF">GIB67_021088</name>
</gene>
<keyword evidence="3" id="KW-1185">Reference proteome</keyword>
<sequence>MTGGSYQVMGYLAKDRDPNNRISLLRWNGSSQWNRGIMIQETFTNPTESLIVYAHGSEAGVTEILSGQTADHAHCHPSGFVILPDGYADNAGILLTYMCLSLAEDSPSKPHPLDVVDGINNFIIDSTKKIKAALLHNNK</sequence>
<evidence type="ECO:0000259" key="1">
    <source>
        <dbReference type="Pfam" id="PF25797"/>
    </source>
</evidence>
<protein>
    <recommendedName>
        <fullName evidence="1">HD-Zip IV C-terminal domain-containing protein</fullName>
    </recommendedName>
</protein>
<dbReference type="InterPro" id="IPR042160">
    <property type="entry name" value="HD-Zip_IV"/>
</dbReference>